<evidence type="ECO:0000256" key="1">
    <source>
        <dbReference type="SAM" id="SignalP"/>
    </source>
</evidence>
<evidence type="ECO:0000313" key="3">
    <source>
        <dbReference type="Proteomes" id="UP000735302"/>
    </source>
</evidence>
<name>A0AAV3ZPE4_9GAST</name>
<comment type="caution">
    <text evidence="2">The sequence shown here is derived from an EMBL/GenBank/DDBJ whole genome shotgun (WGS) entry which is preliminary data.</text>
</comment>
<dbReference type="Pfam" id="PF11218">
    <property type="entry name" value="DUF3011"/>
    <property type="match status" value="10"/>
</dbReference>
<protein>
    <submittedName>
        <fullName evidence="2">D-galacturonic acid binding lectin</fullName>
    </submittedName>
</protein>
<dbReference type="EMBL" id="BLXT01002790">
    <property type="protein sequence ID" value="GFN97594.1"/>
    <property type="molecule type" value="Genomic_DNA"/>
</dbReference>
<feature type="chain" id="PRO_5043528506" evidence="1">
    <location>
        <begin position="22"/>
        <end position="2311"/>
    </location>
</feature>
<feature type="signal peptide" evidence="1">
    <location>
        <begin position="1"/>
        <end position="21"/>
    </location>
</feature>
<dbReference type="InterPro" id="IPR021381">
    <property type="entry name" value="DUF3011"/>
</dbReference>
<organism evidence="2 3">
    <name type="scientific">Plakobranchus ocellatus</name>
    <dbReference type="NCBI Taxonomy" id="259542"/>
    <lineage>
        <taxon>Eukaryota</taxon>
        <taxon>Metazoa</taxon>
        <taxon>Spiralia</taxon>
        <taxon>Lophotrochozoa</taxon>
        <taxon>Mollusca</taxon>
        <taxon>Gastropoda</taxon>
        <taxon>Heterobranchia</taxon>
        <taxon>Euthyneura</taxon>
        <taxon>Panpulmonata</taxon>
        <taxon>Sacoglossa</taxon>
        <taxon>Placobranchoidea</taxon>
        <taxon>Plakobranchidae</taxon>
        <taxon>Plakobranchus</taxon>
    </lineage>
</organism>
<accession>A0AAV3ZPE4</accession>
<keyword evidence="1" id="KW-0732">Signal</keyword>
<sequence length="2311" mass="256743">MALAKCYLLVLFLVPISWSLADKDIKCDKVTLKSTELRPVNKIIADKNNVPQEVVSVNVWDQLSEIKCVEWVNFFHYKSFVIVKGGCQAIFEVCCKITVVTTTSAPLTTIKPGCEKVRLLSRKARPVSKDVEAPVVSMRLLKDLHQKVLCEEGVNFRFEGTVVFADLGCRGDFEVCTSTAPLTTTASPEKCKKVILKSTRKRPAQEQITDSTGEPAEIESVSIFRQISSSVKCKEWVNYFVFGSFVIANKGCQACFKVCYKEAPTTAGALTTPMEVLCKIYKVLRPTRKFVRDDNNQPVTITRVGLVREISKNICKEGDNYLFRNSLFIVKRGCKGVFKVFYEVITTTQAPLTTPEPVKPVCVKVNSKSTTLRPSRVNVKDANGNPVHIVHVHVWDQISKIKCVEWANYFYSDSYIITRNGCKATFKVCYIMKKPPTTQAALTTTPEPDICKKYQILEPTTKTVKGSNGQPAVITSFVLVREISKFIKCVEGKNYFFKGSEFVVKGGCKGIFQVCYKEVVTTPAPLTTTTEKPELECKKVTVKSKGQKSTRVDITDANGNPVHIVHAHVWDQISEIKCVEWVNFFYFESYIIAQKGCHATFKVCYKVVKPPTTTPAPLTTTPEPEICQKYKILKPTTVTVKGSNGLPATITSVVLVREISRHKCEEGVNYSFDGSDFVVKGGCKGVFKVCYTETVTTPAPLTTTTEEPTKPICKKIDVKSKGNKPGRVDFKDANGNPVHIVHVHVWDQISEIKCVEWVNYFYSESFIVAKKGCKATFKVCYKMKTPPTTTPAPLTTTPEPEMCQKYKILKPTTITVKGSNGLPATITSVVLVREISRHKCEEGVNYSFDGSDFVVKGGCKGVFKVCYTETVTTPAPLTTTTEEPTKPGCKKIDVKSKGNKPGRVDVKDANGNPVHIVHVHVWDQISEIKCVEWVNYFYSESFIIAKKGCKATFKVCYKMKTPPTTTPAPLTTTPEPEICQKYKILSPTTITVKGSNGLPATITSVVLVREISRYKCEEGVNYSFDGSDFIVTGGCKGVFKVCYTETVTTPAPLTTTTEEPIKPICEKIDVKSKGNKPGRVDVKDSNGHPVHIVHVHVWDQISEIKCVEWVNYFYSESFIIAKKGCQATFKVCYKVKKPPTTTPAPLTTTPEPEICQKYKILKPTTITVKGSNGLPATITSVVLVREISRHKCEEGVNYSFDGSDFIVKGGCKGVFKVCYTETVTTPAPLTTTTEEPAKPICKKIDVKSKGNKPGRVDVTDSNGNPVHIFHVHVWDQISEIKCVEWVNYFYSESFIIAKKGCQATFKVCYKVKKPPTTTPAPLTTTPEPEICKNYKILKPSTIIVKGSNDLPATITSVVLVREISRHKCEEGVNYFFDGSDFVVKGGCKGVFKVCYTETATTPAPLTTTTEEPTKPVCKKIDVKSKGNKPGRVDVKDANGNPVHIVHVHVWDQISEIKCVEWVNYFYSESFIIAKKGCKATFKACFKVKEPPTTTPAPLTTTPEPEKPVCEKIDVKSKGNKPGRVDVKDANGNPVHIVHVHVWDQISEIKCVKWVNYFYSESFIIAKKGCKATFKVCYKVKKPPTTTPAPLTTTPEPEKPVCEKIDVKSKGNKPGRVDVKDSNGNPVHIVHVHVWDQISEIKCVEWVNYFYSESFIIAKKGCQATFKVCYKVKKIPTTTPAPLTTTPEPEKPACKKIDVKSKGKKPGRVDVKDANGNPVHIVHVHVWDQISEIKCVEWVNYFYSESFIIAKKGCQATFKVCYKMKKPSTTTPASLTTTPEPEVCQKYEILKPSTITVKGSNGQPATITSVLLVREISRYKCEEGVNYSFDGSDFVVKGNCKGVFKVCYTETATTPAPLTTTTEEPTKTVCEKIDVKSIGNKPGRVDVKDANGKPVHIVHVHVWDQISEIKCVEWVNYFYFKSFIIAEKGCQATFKVCYKVKKPLTTTPAPLTTTPEPEICQRYKILKPSTITVKGSNGLPATITSVVLVREISRYKCEEGVNYSFDGSDFVVKGGCKGVFKVCYTETVTTSAPLTTTTEKLCEKIDVKSKGNKPARVDVKDSNGNPVHIVHLHVWDQISEIKCVEWVNYFYSESFIIAKKGCQATFKVCYKVKKPSTTTPAPLTTTPEPVKPVCEKITVESKQKVSGRKEITDGFGNPVRILHVHVWDQISEIKCIEWKNYFFFESYIIAQGGCHATFKVCYTIWQPHPTPNTTPGRLTTQSTAESTAVELTTTAANKPECKTVFLNGSGPNGDSSKITRQGKSSVLIISINLIEEVSKGLCEEWVTFFAAKDTIFALDGCKGAFIVCYKLI</sequence>
<keyword evidence="3" id="KW-1185">Reference proteome</keyword>
<gene>
    <name evidence="2" type="ORF">PoB_002410000</name>
</gene>
<dbReference type="PRINTS" id="PR01217">
    <property type="entry name" value="PRICHEXTENSN"/>
</dbReference>
<reference evidence="2 3" key="1">
    <citation type="journal article" date="2021" name="Elife">
        <title>Chloroplast acquisition without the gene transfer in kleptoplastic sea slugs, Plakobranchus ocellatus.</title>
        <authorList>
            <person name="Maeda T."/>
            <person name="Takahashi S."/>
            <person name="Yoshida T."/>
            <person name="Shimamura S."/>
            <person name="Takaki Y."/>
            <person name="Nagai Y."/>
            <person name="Toyoda A."/>
            <person name="Suzuki Y."/>
            <person name="Arimoto A."/>
            <person name="Ishii H."/>
            <person name="Satoh N."/>
            <person name="Nishiyama T."/>
            <person name="Hasebe M."/>
            <person name="Maruyama T."/>
            <person name="Minagawa J."/>
            <person name="Obokata J."/>
            <person name="Shigenobu S."/>
        </authorList>
    </citation>
    <scope>NUCLEOTIDE SEQUENCE [LARGE SCALE GENOMIC DNA]</scope>
</reference>
<dbReference type="Proteomes" id="UP000735302">
    <property type="component" value="Unassembled WGS sequence"/>
</dbReference>
<evidence type="ECO:0000313" key="2">
    <source>
        <dbReference type="EMBL" id="GFN97594.1"/>
    </source>
</evidence>
<proteinExistence type="predicted"/>